<dbReference type="OrthoDB" id="3033689at2759"/>
<dbReference type="InterPro" id="IPR003965">
    <property type="entry name" value="Fatty_acid_synthase"/>
</dbReference>
<accession>A0A6A3N1J6</accession>
<dbReference type="InterPro" id="IPR013785">
    <property type="entry name" value="Aldolase_TIM"/>
</dbReference>
<dbReference type="GO" id="GO:0006633">
    <property type="term" value="P:fatty acid biosynthetic process"/>
    <property type="evidence" value="ECO:0007669"/>
    <property type="project" value="InterPro"/>
</dbReference>
<dbReference type="InterPro" id="IPR013565">
    <property type="entry name" value="Fas1/AflB-like_central"/>
</dbReference>
<organism evidence="3 4">
    <name type="scientific">Phytophthora rubi</name>
    <dbReference type="NCBI Taxonomy" id="129364"/>
    <lineage>
        <taxon>Eukaryota</taxon>
        <taxon>Sar</taxon>
        <taxon>Stramenopiles</taxon>
        <taxon>Oomycota</taxon>
        <taxon>Peronosporomycetes</taxon>
        <taxon>Peronosporales</taxon>
        <taxon>Peronosporaceae</taxon>
        <taxon>Phytophthora</taxon>
    </lineage>
</organism>
<name>A0A6A3N1J6_9STRA</name>
<evidence type="ECO:0000313" key="4">
    <source>
        <dbReference type="Proteomes" id="UP000435112"/>
    </source>
</evidence>
<dbReference type="GO" id="GO:0004312">
    <property type="term" value="F:fatty acid synthase activity"/>
    <property type="evidence" value="ECO:0007669"/>
    <property type="project" value="InterPro"/>
</dbReference>
<evidence type="ECO:0000256" key="1">
    <source>
        <dbReference type="ARBA" id="ARBA00022679"/>
    </source>
</evidence>
<gene>
    <name evidence="3" type="ORF">PR002_g5557</name>
</gene>
<dbReference type="PRINTS" id="PR01483">
    <property type="entry name" value="FASYNTHASE"/>
</dbReference>
<dbReference type="GO" id="GO:0004318">
    <property type="term" value="F:enoyl-[acyl-carrier-protein] reductase (NADH) activity"/>
    <property type="evidence" value="ECO:0007669"/>
    <property type="project" value="InterPro"/>
</dbReference>
<evidence type="ECO:0000259" key="2">
    <source>
        <dbReference type="Pfam" id="PF08354"/>
    </source>
</evidence>
<dbReference type="GO" id="GO:0005835">
    <property type="term" value="C:fatty acid synthase complex"/>
    <property type="evidence" value="ECO:0007669"/>
    <property type="project" value="InterPro"/>
</dbReference>
<reference evidence="3 4" key="1">
    <citation type="submission" date="2018-09" db="EMBL/GenBank/DDBJ databases">
        <title>Genomic investigation of the strawberry pathogen Phytophthora fragariae indicates pathogenicity is determined by transcriptional variation in three key races.</title>
        <authorList>
            <person name="Adams T.M."/>
            <person name="Armitage A.D."/>
            <person name="Sobczyk M.K."/>
            <person name="Bates H.J."/>
            <person name="Dunwell J.M."/>
            <person name="Nellist C.F."/>
            <person name="Harrison R.J."/>
        </authorList>
    </citation>
    <scope>NUCLEOTIDE SEQUENCE [LARGE SCALE GENOMIC DNA]</scope>
    <source>
        <strain evidence="3 4">SCRP324</strain>
    </source>
</reference>
<protein>
    <recommendedName>
        <fullName evidence="2">Fatty acid synthase beta subunit AflB /Fas1-like central domain-containing protein</fullName>
    </recommendedName>
</protein>
<dbReference type="Gene3D" id="3.20.20.70">
    <property type="entry name" value="Aldolase class I"/>
    <property type="match status" value="1"/>
</dbReference>
<sequence length="122" mass="13337">MMLRMRRSGLPIESITIGACIPTQGRALEVMSRLEAVRIKVVCFKLGSVHGIHAVLEIAAAMPSMIVMLQCTGGRAGGHHSFEDFHQVTYAVIRRVSNVLVVVGSGFGNWEDSKQYEGKPQL</sequence>
<dbReference type="PANTHER" id="PTHR10982:SF21">
    <property type="entry name" value="FATTY ACID SYNTHASE SUBUNIT BETA"/>
    <property type="match status" value="1"/>
</dbReference>
<dbReference type="PANTHER" id="PTHR10982">
    <property type="entry name" value="MALONYL COA-ACYL CARRIER PROTEIN TRANSACYLASE"/>
    <property type="match status" value="1"/>
</dbReference>
<keyword evidence="1" id="KW-0808">Transferase</keyword>
<evidence type="ECO:0000313" key="3">
    <source>
        <dbReference type="EMBL" id="KAE9039352.1"/>
    </source>
</evidence>
<dbReference type="Proteomes" id="UP000435112">
    <property type="component" value="Unassembled WGS sequence"/>
</dbReference>
<comment type="caution">
    <text evidence="3">The sequence shown here is derived from an EMBL/GenBank/DDBJ whole genome shotgun (WGS) entry which is preliminary data.</text>
</comment>
<feature type="domain" description="Fatty acid synthase beta subunit AflB /Fas1-like central" evidence="2">
    <location>
        <begin position="67"/>
        <end position="116"/>
    </location>
</feature>
<proteinExistence type="predicted"/>
<dbReference type="EMBL" id="QXFU01000237">
    <property type="protein sequence ID" value="KAE9039352.1"/>
    <property type="molecule type" value="Genomic_DNA"/>
</dbReference>
<dbReference type="InterPro" id="IPR050830">
    <property type="entry name" value="Fungal_FAS"/>
</dbReference>
<dbReference type="AlphaFoldDB" id="A0A6A3N1J6"/>
<dbReference type="Pfam" id="PF08354">
    <property type="entry name" value="Fas1-AflB-like_hel"/>
    <property type="match status" value="1"/>
</dbReference>